<evidence type="ECO:0000313" key="2">
    <source>
        <dbReference type="Proteomes" id="UP000027616"/>
    </source>
</evidence>
<evidence type="ECO:0000313" key="1">
    <source>
        <dbReference type="EMBL" id="CDN30545.1"/>
    </source>
</evidence>
<proteinExistence type="predicted"/>
<dbReference type="Proteomes" id="UP000027616">
    <property type="component" value="Chromosome I"/>
</dbReference>
<organism evidence="1 2">
    <name type="scientific">Mucinivorans hirudinis</name>
    <dbReference type="NCBI Taxonomy" id="1433126"/>
    <lineage>
        <taxon>Bacteria</taxon>
        <taxon>Pseudomonadati</taxon>
        <taxon>Bacteroidota</taxon>
        <taxon>Bacteroidia</taxon>
        <taxon>Bacteroidales</taxon>
        <taxon>Rikenellaceae</taxon>
        <taxon>Mucinivorans</taxon>
    </lineage>
</organism>
<gene>
    <name evidence="1" type="ORF">BN938_0440</name>
</gene>
<sequence>MERYFTLKSDTFLWVKNNRGLLYSSANPKIYEFNVSGEVSDLCGLLLDYDNLYTVSFDKLPDAAQSFVELITAEEFGYMWCGDDGVRHVALPPLLNLQCDYEQFRGYGDLSKSLEINPYLSVLNIYVGGNTDYVDYFRQILYPPQSDTSLPIVKLKMILNDGALYYVKGSTGFRVGKV</sequence>
<dbReference type="AlphaFoldDB" id="A0A060R6E2"/>
<protein>
    <submittedName>
        <fullName evidence="1">Uncharacterized protein</fullName>
    </submittedName>
</protein>
<keyword evidence="2" id="KW-1185">Reference proteome</keyword>
<dbReference type="HOGENOM" id="CLU_1508984_0_0_10"/>
<reference evidence="1 2" key="1">
    <citation type="journal article" date="2015" name="Genome Announc.">
        <title>Complete Genome Sequence of the Novel Leech Symbiont Mucinivorans hirudinis M3T.</title>
        <authorList>
            <person name="Nelson M.C."/>
            <person name="Bomar L."/>
            <person name="Graf J."/>
        </authorList>
    </citation>
    <scope>NUCLEOTIDE SEQUENCE [LARGE SCALE GENOMIC DNA]</scope>
    <source>
        <strain evidence="2">M3</strain>
    </source>
</reference>
<dbReference type="EMBL" id="HG934468">
    <property type="protein sequence ID" value="CDN30545.1"/>
    <property type="molecule type" value="Genomic_DNA"/>
</dbReference>
<accession>A0A060R6E2</accession>
<name>A0A060R6E2_9BACT</name>
<dbReference type="KEGG" id="rbc:BN938_0440"/>